<dbReference type="Gene3D" id="3.30.70.1060">
    <property type="entry name" value="Dimeric alpha+beta barrel"/>
    <property type="match status" value="1"/>
</dbReference>
<reference evidence="4" key="1">
    <citation type="journal article" date="2019" name="Int. J. Syst. Evol. Microbiol.">
        <title>The Global Catalogue of Microorganisms (GCM) 10K type strain sequencing project: providing services to taxonomists for standard genome sequencing and annotation.</title>
        <authorList>
            <consortium name="The Broad Institute Genomics Platform"/>
            <consortium name="The Broad Institute Genome Sequencing Center for Infectious Disease"/>
            <person name="Wu L."/>
            <person name="Ma J."/>
        </authorList>
    </citation>
    <scope>NUCLEOTIDE SEQUENCE [LARGE SCALE GENOMIC DNA]</scope>
    <source>
        <strain evidence="4">KCTC 23299</strain>
    </source>
</reference>
<dbReference type="RefSeq" id="WP_386096188.1">
    <property type="nucleotide sequence ID" value="NZ_JBHUOZ010000001.1"/>
</dbReference>
<feature type="domain" description="YCII-related" evidence="2">
    <location>
        <begin position="4"/>
        <end position="86"/>
    </location>
</feature>
<dbReference type="EMBL" id="JBHUOZ010000001">
    <property type="protein sequence ID" value="MFD2919216.1"/>
    <property type="molecule type" value="Genomic_DNA"/>
</dbReference>
<dbReference type="InterPro" id="IPR051807">
    <property type="entry name" value="Sec-metab_biosynth-assoc"/>
</dbReference>
<name>A0ABW6A3M5_9BACT</name>
<evidence type="ECO:0000259" key="2">
    <source>
        <dbReference type="Pfam" id="PF03795"/>
    </source>
</evidence>
<proteinExistence type="inferred from homology"/>
<dbReference type="Proteomes" id="UP001597511">
    <property type="component" value="Unassembled WGS sequence"/>
</dbReference>
<evidence type="ECO:0000256" key="1">
    <source>
        <dbReference type="ARBA" id="ARBA00007689"/>
    </source>
</evidence>
<comment type="similarity">
    <text evidence="1">Belongs to the YciI family.</text>
</comment>
<accession>A0ABW6A3M5</accession>
<dbReference type="SUPFAM" id="SSF54909">
    <property type="entry name" value="Dimeric alpha+beta barrel"/>
    <property type="match status" value="1"/>
</dbReference>
<comment type="caution">
    <text evidence="3">The sequence shown here is derived from an EMBL/GenBank/DDBJ whole genome shotgun (WGS) entry which is preliminary data.</text>
</comment>
<gene>
    <name evidence="3" type="ORF">ACFS6H_05780</name>
</gene>
<dbReference type="InterPro" id="IPR005545">
    <property type="entry name" value="YCII"/>
</dbReference>
<sequence>MPYYALTYITAENFVERRMPYREQHLLLAQQYHDNQILLAGGSMQPAIESLLIFHCENEDVVKSFMRQDPYVQNGLVKAWYIREWNIVIGDKFIKKEK</sequence>
<evidence type="ECO:0000313" key="3">
    <source>
        <dbReference type="EMBL" id="MFD2919216.1"/>
    </source>
</evidence>
<keyword evidence="4" id="KW-1185">Reference proteome</keyword>
<dbReference type="PANTHER" id="PTHR33606">
    <property type="entry name" value="PROTEIN YCII"/>
    <property type="match status" value="1"/>
</dbReference>
<dbReference type="InterPro" id="IPR011008">
    <property type="entry name" value="Dimeric_a/b-barrel"/>
</dbReference>
<protein>
    <submittedName>
        <fullName evidence="3">YciI family protein</fullName>
    </submittedName>
</protein>
<dbReference type="PANTHER" id="PTHR33606:SF3">
    <property type="entry name" value="PROTEIN YCII"/>
    <property type="match status" value="1"/>
</dbReference>
<organism evidence="3 4">
    <name type="scientific">Terrimonas rubra</name>
    <dbReference type="NCBI Taxonomy" id="1035890"/>
    <lineage>
        <taxon>Bacteria</taxon>
        <taxon>Pseudomonadati</taxon>
        <taxon>Bacteroidota</taxon>
        <taxon>Chitinophagia</taxon>
        <taxon>Chitinophagales</taxon>
        <taxon>Chitinophagaceae</taxon>
        <taxon>Terrimonas</taxon>
    </lineage>
</organism>
<dbReference type="Pfam" id="PF03795">
    <property type="entry name" value="YCII"/>
    <property type="match status" value="1"/>
</dbReference>
<evidence type="ECO:0000313" key="4">
    <source>
        <dbReference type="Proteomes" id="UP001597511"/>
    </source>
</evidence>